<dbReference type="InterPro" id="IPR009057">
    <property type="entry name" value="Homeodomain-like_sf"/>
</dbReference>
<sequence>MPSNDRITISHEICAGKPVIKGTRISVDFVIELLGNNWTYDDILENYPQLDKEDILAALKRY</sequence>
<dbReference type="EMBL" id="SMMS01000001">
    <property type="protein sequence ID" value="TCL11579.1"/>
    <property type="molecule type" value="Genomic_DNA"/>
</dbReference>
<dbReference type="InterPro" id="IPR007367">
    <property type="entry name" value="DUF433"/>
</dbReference>
<dbReference type="Pfam" id="PF04255">
    <property type="entry name" value="DUF433"/>
    <property type="match status" value="1"/>
</dbReference>
<reference evidence="1" key="2">
    <citation type="submission" date="2017-09" db="EMBL/GenBank/DDBJ databases">
        <authorList>
            <person name="Ehlers B."/>
            <person name="Leendertz F.H."/>
        </authorList>
    </citation>
    <scope>NUCLEOTIDE SEQUENCE [LARGE SCALE GENOMIC DNA]</scope>
    <source>
        <strain evidence="1">WG-1MB</strain>
    </source>
</reference>
<reference evidence="2 4" key="3">
    <citation type="submission" date="2019-03" db="EMBL/GenBank/DDBJ databases">
        <title>Subsurface microbial communities from deep shales in Ohio and West Virginia, USA.</title>
        <authorList>
            <person name="Wrighton K."/>
        </authorList>
    </citation>
    <scope>NUCLEOTIDE SEQUENCE [LARGE SCALE GENOMIC DNA]</scope>
    <source>
        <strain evidence="2 4">WG1_MB</strain>
    </source>
</reference>
<dbReference type="SUPFAM" id="SSF46689">
    <property type="entry name" value="Homeodomain-like"/>
    <property type="match status" value="1"/>
</dbReference>
<dbReference type="EMBL" id="OBDR01000011">
    <property type="protein sequence ID" value="SNY20724.1"/>
    <property type="molecule type" value="Genomic_DNA"/>
</dbReference>
<dbReference type="OrthoDB" id="372107at2157"/>
<evidence type="ECO:0000313" key="3">
    <source>
        <dbReference type="Proteomes" id="UP000217726"/>
    </source>
</evidence>
<gene>
    <name evidence="2" type="ORF">C7960_0743</name>
    <name evidence="1" type="ORF">SAMN06295989_11160</name>
</gene>
<evidence type="ECO:0000313" key="4">
    <source>
        <dbReference type="Proteomes" id="UP000295404"/>
    </source>
</evidence>
<dbReference type="PANTHER" id="PTHR34849">
    <property type="entry name" value="SSL5025 PROTEIN"/>
    <property type="match status" value="1"/>
</dbReference>
<dbReference type="RefSeq" id="WP_096712836.1">
    <property type="nucleotide sequence ID" value="NZ_OBDR01000011.1"/>
</dbReference>
<keyword evidence="3" id="KW-1185">Reference proteome</keyword>
<evidence type="ECO:0000313" key="2">
    <source>
        <dbReference type="EMBL" id="TCL11579.1"/>
    </source>
</evidence>
<dbReference type="Proteomes" id="UP000217726">
    <property type="component" value="Unassembled WGS sequence"/>
</dbReference>
<name>A0A285GC22_9EURY</name>
<protein>
    <submittedName>
        <fullName evidence="1">Uncharacterized conserved protein, DUF433 family</fullName>
    </submittedName>
    <submittedName>
        <fullName evidence="2">Uncharacterized protein (DUF433 family)</fullName>
    </submittedName>
</protein>
<accession>A0A285GC22</accession>
<dbReference type="PANTHER" id="PTHR34849:SF3">
    <property type="entry name" value="SSR2962 PROTEIN"/>
    <property type="match status" value="1"/>
</dbReference>
<dbReference type="Proteomes" id="UP000295404">
    <property type="component" value="Unassembled WGS sequence"/>
</dbReference>
<dbReference type="AlphaFoldDB" id="A0A285GC22"/>
<organism evidence="1 3">
    <name type="scientific">Methanohalophilus euhalobius</name>
    <dbReference type="NCBI Taxonomy" id="51203"/>
    <lineage>
        <taxon>Archaea</taxon>
        <taxon>Methanobacteriati</taxon>
        <taxon>Methanobacteriota</taxon>
        <taxon>Stenosarchaea group</taxon>
        <taxon>Methanomicrobia</taxon>
        <taxon>Methanosarcinales</taxon>
        <taxon>Methanosarcinaceae</taxon>
        <taxon>Methanohalophilus</taxon>
    </lineage>
</organism>
<evidence type="ECO:0000313" key="1">
    <source>
        <dbReference type="EMBL" id="SNY20724.1"/>
    </source>
</evidence>
<dbReference type="InterPro" id="IPR036388">
    <property type="entry name" value="WH-like_DNA-bd_sf"/>
</dbReference>
<dbReference type="Gene3D" id="1.10.10.10">
    <property type="entry name" value="Winged helix-like DNA-binding domain superfamily/Winged helix DNA-binding domain"/>
    <property type="match status" value="1"/>
</dbReference>
<reference evidence="3" key="1">
    <citation type="submission" date="2017-09" db="EMBL/GenBank/DDBJ databases">
        <authorList>
            <person name="Varghese N."/>
            <person name="Submissions S."/>
        </authorList>
    </citation>
    <scope>NUCLEOTIDE SEQUENCE [LARGE SCALE GENOMIC DNA]</scope>
    <source>
        <strain evidence="3">WG-1MB</strain>
    </source>
</reference>
<proteinExistence type="predicted"/>